<reference evidence="7 8" key="1">
    <citation type="journal article" date="2016" name="Nat. Commun.">
        <title>Thousands of microbial genomes shed light on interconnected biogeochemical processes in an aquifer system.</title>
        <authorList>
            <person name="Anantharaman K."/>
            <person name="Brown C.T."/>
            <person name="Hug L.A."/>
            <person name="Sharon I."/>
            <person name="Castelle C.J."/>
            <person name="Probst A.J."/>
            <person name="Thomas B.C."/>
            <person name="Singh A."/>
            <person name="Wilkins M.J."/>
            <person name="Karaoz U."/>
            <person name="Brodie E.L."/>
            <person name="Williams K.H."/>
            <person name="Hubbard S.S."/>
            <person name="Banfield J.F."/>
        </authorList>
    </citation>
    <scope>NUCLEOTIDE SEQUENCE [LARGE SCALE GENOMIC DNA]</scope>
</reference>
<dbReference type="PANTHER" id="PTHR21109">
    <property type="entry name" value="MITOCHONDRIAL 28S RIBOSOMAL PROTEIN S21"/>
    <property type="match status" value="1"/>
</dbReference>
<dbReference type="Pfam" id="PF01165">
    <property type="entry name" value="Ribosomal_S21"/>
    <property type="match status" value="1"/>
</dbReference>
<protein>
    <recommendedName>
        <fullName evidence="4 5">Small ribosomal subunit protein bS21</fullName>
    </recommendedName>
</protein>
<evidence type="ECO:0000256" key="5">
    <source>
        <dbReference type="HAMAP-Rule" id="MF_00358"/>
    </source>
</evidence>
<accession>A0A1G2B2Q6</accession>
<organism evidence="7 8">
    <name type="scientific">Candidatus Kerfeldbacteria bacterium RIFCSPLOWO2_01_FULL_48_11</name>
    <dbReference type="NCBI Taxonomy" id="1798543"/>
    <lineage>
        <taxon>Bacteria</taxon>
        <taxon>Candidatus Kerfeldiibacteriota</taxon>
    </lineage>
</organism>
<evidence type="ECO:0000256" key="3">
    <source>
        <dbReference type="ARBA" id="ARBA00023274"/>
    </source>
</evidence>
<evidence type="ECO:0000256" key="2">
    <source>
        <dbReference type="ARBA" id="ARBA00022980"/>
    </source>
</evidence>
<dbReference type="STRING" id="1798543.A2898_05145"/>
<keyword evidence="2 5" id="KW-0689">Ribosomal protein</keyword>
<evidence type="ECO:0000256" key="6">
    <source>
        <dbReference type="RuleBase" id="RU000667"/>
    </source>
</evidence>
<gene>
    <name evidence="5" type="primary">rpsU</name>
    <name evidence="7" type="ORF">A2898_05145</name>
</gene>
<keyword evidence="3 5" id="KW-0687">Ribonucleoprotein</keyword>
<sequence>MNVGVRVHDDEPFEHALRRFRKACDKTGLIGEMKRRKYFVSKSELRRKKHLKVMRRMMKERGLLRPKKRPKERPLIATISAFDTRPWWDKGY</sequence>
<evidence type="ECO:0000256" key="4">
    <source>
        <dbReference type="ARBA" id="ARBA00035135"/>
    </source>
</evidence>
<dbReference type="EMBL" id="MHKE01000017">
    <property type="protein sequence ID" value="OGY82949.1"/>
    <property type="molecule type" value="Genomic_DNA"/>
</dbReference>
<dbReference type="GO" id="GO:0003735">
    <property type="term" value="F:structural constituent of ribosome"/>
    <property type="evidence" value="ECO:0007669"/>
    <property type="project" value="InterPro"/>
</dbReference>
<dbReference type="InterPro" id="IPR038380">
    <property type="entry name" value="Ribosomal_bS21_sf"/>
</dbReference>
<dbReference type="GO" id="GO:0005840">
    <property type="term" value="C:ribosome"/>
    <property type="evidence" value="ECO:0007669"/>
    <property type="project" value="UniProtKB-KW"/>
</dbReference>
<comment type="similarity">
    <text evidence="1 5 6">Belongs to the bacterial ribosomal protein bS21 family.</text>
</comment>
<evidence type="ECO:0000256" key="1">
    <source>
        <dbReference type="ARBA" id="ARBA00006640"/>
    </source>
</evidence>
<proteinExistence type="inferred from homology"/>
<evidence type="ECO:0000313" key="8">
    <source>
        <dbReference type="Proteomes" id="UP000179164"/>
    </source>
</evidence>
<dbReference type="GO" id="GO:0006412">
    <property type="term" value="P:translation"/>
    <property type="evidence" value="ECO:0007669"/>
    <property type="project" value="UniProtKB-UniRule"/>
</dbReference>
<dbReference type="AlphaFoldDB" id="A0A1G2B2Q6"/>
<dbReference type="Gene3D" id="1.20.5.1150">
    <property type="entry name" value="Ribosomal protein S8"/>
    <property type="match status" value="1"/>
</dbReference>
<dbReference type="InterPro" id="IPR001911">
    <property type="entry name" value="Ribosomal_bS21"/>
</dbReference>
<name>A0A1G2B2Q6_9BACT</name>
<dbReference type="HAMAP" id="MF_00358">
    <property type="entry name" value="Ribosomal_bS21"/>
    <property type="match status" value="1"/>
</dbReference>
<comment type="caution">
    <text evidence="7">The sequence shown here is derived from an EMBL/GenBank/DDBJ whole genome shotgun (WGS) entry which is preliminary data.</text>
</comment>
<dbReference type="PANTHER" id="PTHR21109:SF22">
    <property type="entry name" value="SMALL RIBOSOMAL SUBUNIT PROTEIN BS21"/>
    <property type="match status" value="1"/>
</dbReference>
<dbReference type="Proteomes" id="UP000179164">
    <property type="component" value="Unassembled WGS sequence"/>
</dbReference>
<evidence type="ECO:0000313" key="7">
    <source>
        <dbReference type="EMBL" id="OGY82949.1"/>
    </source>
</evidence>
<dbReference type="GO" id="GO:1990904">
    <property type="term" value="C:ribonucleoprotein complex"/>
    <property type="evidence" value="ECO:0007669"/>
    <property type="project" value="UniProtKB-KW"/>
</dbReference>
<dbReference type="NCBIfam" id="TIGR00030">
    <property type="entry name" value="S21p"/>
    <property type="match status" value="1"/>
</dbReference>
<dbReference type="PRINTS" id="PR00976">
    <property type="entry name" value="RIBOSOMALS21"/>
</dbReference>